<sequence>MHRIASKFQELKQLRRSQPRGRRSTSPPPESPFYLHSQYDNRPPSCSFAPRAPQKTVQWGSVAEIPPLPRGRYYPLRGRASSRRPDKSILKPPTRLDQEMFRHNMWRMVGMADERLEFTYQCIGDMRSMGDDALDLIMQWEEQSVRSELTRKVLESAYQLDNLSLESISGPSSEPRMLRRRRTTEFD</sequence>
<organism evidence="1 2">
    <name type="scientific">Aspergillus melleus</name>
    <dbReference type="NCBI Taxonomy" id="138277"/>
    <lineage>
        <taxon>Eukaryota</taxon>
        <taxon>Fungi</taxon>
        <taxon>Dikarya</taxon>
        <taxon>Ascomycota</taxon>
        <taxon>Pezizomycotina</taxon>
        <taxon>Eurotiomycetes</taxon>
        <taxon>Eurotiomycetidae</taxon>
        <taxon>Eurotiales</taxon>
        <taxon>Aspergillaceae</taxon>
        <taxon>Aspergillus</taxon>
        <taxon>Aspergillus subgen. Circumdati</taxon>
    </lineage>
</organism>
<reference evidence="1 2" key="1">
    <citation type="journal article" date="2023" name="ACS Omega">
        <title>Identification of the Neoaspergillic Acid Biosynthesis Gene Cluster by Establishing an In Vitro CRISPR-Ribonucleoprotein Genetic System in Aspergillus melleus.</title>
        <authorList>
            <person name="Yuan B."/>
            <person name="Grau M.F."/>
            <person name="Murata R.M."/>
            <person name="Torok T."/>
            <person name="Venkateswaran K."/>
            <person name="Stajich J.E."/>
            <person name="Wang C.C.C."/>
        </authorList>
    </citation>
    <scope>NUCLEOTIDE SEQUENCE [LARGE SCALE GENOMIC DNA]</scope>
    <source>
        <strain evidence="1 2">IMV 1140</strain>
    </source>
</reference>
<accession>A0ACC3B658</accession>
<evidence type="ECO:0000313" key="1">
    <source>
        <dbReference type="EMBL" id="KAK1145456.1"/>
    </source>
</evidence>
<dbReference type="EMBL" id="JAOPJF010000024">
    <property type="protein sequence ID" value="KAK1145456.1"/>
    <property type="molecule type" value="Genomic_DNA"/>
</dbReference>
<proteinExistence type="predicted"/>
<protein>
    <submittedName>
        <fullName evidence="1">Uncharacterized protein</fullName>
    </submittedName>
</protein>
<evidence type="ECO:0000313" key="2">
    <source>
        <dbReference type="Proteomes" id="UP001177260"/>
    </source>
</evidence>
<dbReference type="Proteomes" id="UP001177260">
    <property type="component" value="Unassembled WGS sequence"/>
</dbReference>
<keyword evidence="2" id="KW-1185">Reference proteome</keyword>
<name>A0ACC3B658_9EURO</name>
<comment type="caution">
    <text evidence="1">The sequence shown here is derived from an EMBL/GenBank/DDBJ whole genome shotgun (WGS) entry which is preliminary data.</text>
</comment>
<gene>
    <name evidence="1" type="ORF">N8T08_004331</name>
</gene>